<dbReference type="EMBL" id="VSSQ01011651">
    <property type="protein sequence ID" value="MPM47365.1"/>
    <property type="molecule type" value="Genomic_DNA"/>
</dbReference>
<dbReference type="SUPFAM" id="SSF51338">
    <property type="entry name" value="Composite domain of metallo-dependent hydrolases"/>
    <property type="match status" value="1"/>
</dbReference>
<dbReference type="InterPro" id="IPR011059">
    <property type="entry name" value="Metal-dep_hydrolase_composite"/>
</dbReference>
<organism evidence="6">
    <name type="scientific">bioreactor metagenome</name>
    <dbReference type="NCBI Taxonomy" id="1076179"/>
    <lineage>
        <taxon>unclassified sequences</taxon>
        <taxon>metagenomes</taxon>
        <taxon>ecological metagenomes</taxon>
    </lineage>
</organism>
<evidence type="ECO:0000313" key="6">
    <source>
        <dbReference type="EMBL" id="MPM47365.1"/>
    </source>
</evidence>
<dbReference type="GO" id="GO:0008270">
    <property type="term" value="F:zinc ion binding"/>
    <property type="evidence" value="ECO:0007669"/>
    <property type="project" value="TreeGrafter"/>
</dbReference>
<keyword evidence="4" id="KW-0862">Zinc</keyword>
<dbReference type="Pfam" id="PF01979">
    <property type="entry name" value="Amidohydro_1"/>
    <property type="match status" value="1"/>
</dbReference>
<accession>A0A645A2F1</accession>
<dbReference type="GO" id="GO:0008892">
    <property type="term" value="F:guanine deaminase activity"/>
    <property type="evidence" value="ECO:0007669"/>
    <property type="project" value="UniProtKB-EC"/>
</dbReference>
<dbReference type="InterPro" id="IPR051607">
    <property type="entry name" value="Metallo-dep_hydrolases"/>
</dbReference>
<dbReference type="Gene3D" id="3.20.20.140">
    <property type="entry name" value="Metal-dependent hydrolases"/>
    <property type="match status" value="1"/>
</dbReference>
<dbReference type="InterPro" id="IPR032466">
    <property type="entry name" value="Metal_Hydrolase"/>
</dbReference>
<protein>
    <submittedName>
        <fullName evidence="6">Guanine deaminase</fullName>
        <ecNumber evidence="6">3.5.4.3</ecNumber>
    </submittedName>
</protein>
<dbReference type="GO" id="GO:0005829">
    <property type="term" value="C:cytosol"/>
    <property type="evidence" value="ECO:0007669"/>
    <property type="project" value="TreeGrafter"/>
</dbReference>
<gene>
    <name evidence="6" type="primary">guaD_15</name>
    <name evidence="6" type="ORF">SDC9_94074</name>
</gene>
<evidence type="ECO:0000256" key="1">
    <source>
        <dbReference type="ARBA" id="ARBA00001947"/>
    </source>
</evidence>
<name>A0A645A2F1_9ZZZZ</name>
<dbReference type="Gene3D" id="2.30.40.10">
    <property type="entry name" value="Urease, subunit C, domain 1"/>
    <property type="match status" value="1"/>
</dbReference>
<dbReference type="InterPro" id="IPR006680">
    <property type="entry name" value="Amidohydro-rel"/>
</dbReference>
<keyword evidence="2" id="KW-0479">Metal-binding</keyword>
<proteinExistence type="predicted"/>
<reference evidence="6" key="1">
    <citation type="submission" date="2019-08" db="EMBL/GenBank/DDBJ databases">
        <authorList>
            <person name="Kucharzyk K."/>
            <person name="Murdoch R.W."/>
            <person name="Higgins S."/>
            <person name="Loffler F."/>
        </authorList>
    </citation>
    <scope>NUCLEOTIDE SEQUENCE</scope>
</reference>
<evidence type="ECO:0000259" key="5">
    <source>
        <dbReference type="Pfam" id="PF01979"/>
    </source>
</evidence>
<dbReference type="PANTHER" id="PTHR11271">
    <property type="entry name" value="GUANINE DEAMINASE"/>
    <property type="match status" value="1"/>
</dbReference>
<dbReference type="GO" id="GO:0046098">
    <property type="term" value="P:guanine metabolic process"/>
    <property type="evidence" value="ECO:0007669"/>
    <property type="project" value="TreeGrafter"/>
</dbReference>
<sequence>MTEQTRIELIKGNIIEAKRFGNPSITENGYIAVEDGLIAGVFAKLPERYQNLPVSDYTGRLILQGFCDMHLHAPQFPMLGMGMDLPLLDWLKTYTFKTEARFADVDYARRVYRRLAEELVKNGTTRVCIYSSTHADATIVLMEELERAGVSGFVGKVNMDRASGECQETTEESERETLRWLEESARFTRVKPILTPRFTPSCTNEILDWLGKLSQERGLNVQSHLSENRAEIELVKQLHPDCRQYWETYEKYGLWKEKTIMAHCVHSDEREQDAMIRHNVLCVHCPDSNINICSGFTPVRKMAERGVWLALGSDIAGGAQLPMLQVLTGALRMSKARSIATEGAEPFLTVGEAYYLATSAGAKYFGDKEGFAPGNRLHAVVIDDSEFPESTRTLTTKERFERAVYLAGAQDIVAVYGDGERIR</sequence>
<evidence type="ECO:0000256" key="4">
    <source>
        <dbReference type="ARBA" id="ARBA00022833"/>
    </source>
</evidence>
<dbReference type="EC" id="3.5.4.3" evidence="6"/>
<dbReference type="AlphaFoldDB" id="A0A645A2F1"/>
<comment type="cofactor">
    <cofactor evidence="1">
        <name>Zn(2+)</name>
        <dbReference type="ChEBI" id="CHEBI:29105"/>
    </cofactor>
</comment>
<keyword evidence="3 6" id="KW-0378">Hydrolase</keyword>
<dbReference type="PANTHER" id="PTHR11271:SF6">
    <property type="entry name" value="GUANINE DEAMINASE"/>
    <property type="match status" value="1"/>
</dbReference>
<evidence type="ECO:0000256" key="2">
    <source>
        <dbReference type="ARBA" id="ARBA00022723"/>
    </source>
</evidence>
<evidence type="ECO:0000256" key="3">
    <source>
        <dbReference type="ARBA" id="ARBA00022801"/>
    </source>
</evidence>
<dbReference type="SUPFAM" id="SSF51556">
    <property type="entry name" value="Metallo-dependent hydrolases"/>
    <property type="match status" value="1"/>
</dbReference>
<feature type="domain" description="Amidohydrolase-related" evidence="5">
    <location>
        <begin position="63"/>
        <end position="387"/>
    </location>
</feature>
<comment type="caution">
    <text evidence="6">The sequence shown here is derived from an EMBL/GenBank/DDBJ whole genome shotgun (WGS) entry which is preliminary data.</text>
</comment>